<sequence>MENPSKGPGGSFIEGDHPSAPTAVFAVLMGWLVAAREAITEEQACEAVDWVHDSLGIAHDDLMYAAGLIGHPDASPDVTLNEAVEHYGDNDGLTFVLYMLLLSGGLVATVGGGDPDWLRQFDLTA</sequence>
<dbReference type="Proteomes" id="UP000721954">
    <property type="component" value="Unassembled WGS sequence"/>
</dbReference>
<name>A0ABS3XQX9_9ACTN</name>
<gene>
    <name evidence="1" type="ORF">JW613_05275</name>
</gene>
<organism evidence="1 2">
    <name type="scientific">Streptomyces smyrnaeus</name>
    <dbReference type="NCBI Taxonomy" id="1387713"/>
    <lineage>
        <taxon>Bacteria</taxon>
        <taxon>Bacillati</taxon>
        <taxon>Actinomycetota</taxon>
        <taxon>Actinomycetes</taxon>
        <taxon>Kitasatosporales</taxon>
        <taxon>Streptomycetaceae</taxon>
        <taxon>Streptomyces</taxon>
    </lineage>
</organism>
<evidence type="ECO:0000313" key="1">
    <source>
        <dbReference type="EMBL" id="MBO8197716.1"/>
    </source>
</evidence>
<protein>
    <submittedName>
        <fullName evidence="1">Uncharacterized protein</fullName>
    </submittedName>
</protein>
<proteinExistence type="predicted"/>
<reference evidence="1 2" key="1">
    <citation type="submission" date="2021-02" db="EMBL/GenBank/DDBJ databases">
        <title>Streptomyces spirodelae sp. nov., isolated from duckweed.</title>
        <authorList>
            <person name="Saimee Y."/>
            <person name="Duangmal K."/>
        </authorList>
    </citation>
    <scope>NUCLEOTIDE SEQUENCE [LARGE SCALE GENOMIC DNA]</scope>
    <source>
        <strain evidence="1 2">DSM 42105</strain>
    </source>
</reference>
<dbReference type="EMBL" id="JAFFZM010000002">
    <property type="protein sequence ID" value="MBO8197716.1"/>
    <property type="molecule type" value="Genomic_DNA"/>
</dbReference>
<comment type="caution">
    <text evidence="1">The sequence shown here is derived from an EMBL/GenBank/DDBJ whole genome shotgun (WGS) entry which is preliminary data.</text>
</comment>
<accession>A0ABS3XQX9</accession>
<keyword evidence="2" id="KW-1185">Reference proteome</keyword>
<evidence type="ECO:0000313" key="2">
    <source>
        <dbReference type="Proteomes" id="UP000721954"/>
    </source>
</evidence>